<dbReference type="EMBL" id="JAFBBU010000001">
    <property type="protein sequence ID" value="MBM7471548.1"/>
    <property type="molecule type" value="Genomic_DNA"/>
</dbReference>
<dbReference type="RefSeq" id="WP_205107615.1">
    <property type="nucleotide sequence ID" value="NZ_BAAAHT010000013.1"/>
</dbReference>
<reference evidence="2 3" key="1">
    <citation type="submission" date="2021-01" db="EMBL/GenBank/DDBJ databases">
        <title>Sequencing the genomes of 1000 actinobacteria strains.</title>
        <authorList>
            <person name="Klenk H.-P."/>
        </authorList>
    </citation>
    <scope>NUCLEOTIDE SEQUENCE [LARGE SCALE GENOMIC DNA]</scope>
    <source>
        <strain evidence="2 3">DSM 13057</strain>
    </source>
</reference>
<evidence type="ECO:0000256" key="1">
    <source>
        <dbReference type="SAM" id="MobiDB-lite"/>
    </source>
</evidence>
<feature type="compositionally biased region" description="Pro residues" evidence="1">
    <location>
        <begin position="526"/>
        <end position="538"/>
    </location>
</feature>
<proteinExistence type="predicted"/>
<comment type="caution">
    <text evidence="2">The sequence shown here is derived from an EMBL/GenBank/DDBJ whole genome shotgun (WGS) entry which is preliminary data.</text>
</comment>
<evidence type="ECO:0000313" key="3">
    <source>
        <dbReference type="Proteomes" id="UP000776164"/>
    </source>
</evidence>
<gene>
    <name evidence="2" type="ORF">JOE66_001182</name>
</gene>
<evidence type="ECO:0000313" key="2">
    <source>
        <dbReference type="EMBL" id="MBM7471548.1"/>
    </source>
</evidence>
<accession>A0ABS2L377</accession>
<dbReference type="Proteomes" id="UP000776164">
    <property type="component" value="Unassembled WGS sequence"/>
</dbReference>
<protein>
    <recommendedName>
        <fullName evidence="4">PASTA domain-containing protein</fullName>
    </recommendedName>
</protein>
<sequence>MSRASISRASIRRDSINRAATNRVATNRAGTNRVARRARACVVAVLVLSLVSACVGSPPGPSPSTNAAAHLTRTDLQASGITIVNAESEVTGPVTSLTLTGLQADRLIAEANAGAGLSGRDIDALAPVATGLPPASYLVASYVNDSGLVGASVAKSLIEPGADFTHAQGIVFPTAVIALLVSDLMTAAAAADSFTPTPSGLGMGTSSGIKGAAYLPGRVVQSSMLQNSMLQNSMLQAPTGPCSTVTNFLSSSIQGLFDVLRVIPGVIGAIDALGPFGKVLSALINGAIGLAQGVVEGVVSVVTQPVLDAMRFALSGLGIASLVLSYFTNEKLLIKPQPSDHLPFSVDPGATVRGTFIASALSLTTDWPAALVDCANVSGAKIPELMKAGDTATWAQSSGADLITPDSLTSTVGSDKTTTMTFSTGHEDAETAKGPELTTASRVTVSIPRKEVGDFLDLATNEIGLVKSNLLAKIPSPLRGLASTALGTIIDPIVASVKSSISGSVGGILTLKGDGMIWVIHHAPKEPTPTPGPTPATAPTPSDDGSGAFCEQFNAQVTIAAAALPGLSDAFGWARDFGAGLQSITAKPPASMSSDFTIIVGFYTLVGTLTIQNTQPVADYVAANDIDGARVRVWQTCKSPQLDLSL</sequence>
<keyword evidence="3" id="KW-1185">Reference proteome</keyword>
<name>A0ABS2L377_9MICO</name>
<organism evidence="2 3">
    <name type="scientific">Subtercola frigoramans</name>
    <dbReference type="NCBI Taxonomy" id="120298"/>
    <lineage>
        <taxon>Bacteria</taxon>
        <taxon>Bacillati</taxon>
        <taxon>Actinomycetota</taxon>
        <taxon>Actinomycetes</taxon>
        <taxon>Micrococcales</taxon>
        <taxon>Microbacteriaceae</taxon>
        <taxon>Subtercola</taxon>
    </lineage>
</organism>
<evidence type="ECO:0008006" key="4">
    <source>
        <dbReference type="Google" id="ProtNLM"/>
    </source>
</evidence>
<feature type="region of interest" description="Disordered" evidence="1">
    <location>
        <begin position="523"/>
        <end position="547"/>
    </location>
</feature>